<proteinExistence type="predicted"/>
<organism evidence="2 3">
    <name type="scientific">Microcystis aeruginosa NIES-2549</name>
    <dbReference type="NCBI Taxonomy" id="1641812"/>
    <lineage>
        <taxon>Bacteria</taxon>
        <taxon>Bacillati</taxon>
        <taxon>Cyanobacteriota</taxon>
        <taxon>Cyanophyceae</taxon>
        <taxon>Oscillatoriophycideae</taxon>
        <taxon>Chroococcales</taxon>
        <taxon>Microcystaceae</taxon>
        <taxon>Microcystis</taxon>
    </lineage>
</organism>
<dbReference type="EMBL" id="CP011304">
    <property type="protein sequence ID" value="AKE65125.1"/>
    <property type="molecule type" value="Genomic_DNA"/>
</dbReference>
<dbReference type="HOGENOM" id="CLU_038557_2_1_3"/>
<accession>A0A0F6RLY5</accession>
<dbReference type="InterPro" id="IPR004919">
    <property type="entry name" value="GmrSD_N"/>
</dbReference>
<dbReference type="Pfam" id="PF03235">
    <property type="entry name" value="GmrSD_N"/>
    <property type="match status" value="1"/>
</dbReference>
<dbReference type="PANTHER" id="PTHR39639:SF1">
    <property type="entry name" value="DUF262 DOMAIN-CONTAINING PROTEIN"/>
    <property type="match status" value="1"/>
</dbReference>
<gene>
    <name evidence="2" type="ORF">MYAER_2785</name>
</gene>
<dbReference type="Proteomes" id="UP000034103">
    <property type="component" value="Chromosome"/>
</dbReference>
<name>A0A0F6RLY5_MICAE</name>
<protein>
    <recommendedName>
        <fullName evidence="1">GmrSD restriction endonucleases N-terminal domain-containing protein</fullName>
    </recommendedName>
</protein>
<feature type="domain" description="GmrSD restriction endonucleases N-terminal" evidence="1">
    <location>
        <begin position="83"/>
        <end position="233"/>
    </location>
</feature>
<dbReference type="PANTHER" id="PTHR39639">
    <property type="entry name" value="CHROMOSOME 16, WHOLE GENOME SHOTGUN SEQUENCE"/>
    <property type="match status" value="1"/>
</dbReference>
<dbReference type="PATRIC" id="fig|1641812.3.peg.2881"/>
<evidence type="ECO:0000313" key="2">
    <source>
        <dbReference type="EMBL" id="AKE65125.1"/>
    </source>
</evidence>
<sequence>MIDCYSRPNIGAGFLQNRQLRRLITTMAQLEMLEEREEVDFAEEEEDIEGESANQKKLQLKEISETVVAGSDWTTATIRDQLTRENIQLNPRFQRRDAWNITRKSRFIESLILGFPVPLIVLAANNKEKGKFIVLDGKQRLLTILQFYGDSDTPNNSFTLKDLEFLDNLNGCQYQDLKNDFNLNDFLDQLDNQTIRTIVIRNWKTESFLHKIFLRLNVENTPLSSQELRQALHPGGFINFLDDRAIESQALKKIFKSSYPDFRMRDTDTLLRYVAFHYYLSDYRGDVKILLDKTCQNFNQEWEKRSDEIINVVDQFEKAVQTTINIFGEKNFSRLWLYKEGKYRSQFNRAILDVMVFYFCDDLIRAAAEKNKEQIENAFKELLSNPDNEFRNSVEKTTKSIRATYNRFNLWGQALSKVLDINFNIPQMEDNRIIFKGLR</sequence>
<dbReference type="AlphaFoldDB" id="A0A0F6RLY5"/>
<reference evidence="2 3" key="1">
    <citation type="journal article" date="2015" name="Genome Announc.">
        <title>Complete Genome Sequence of Microcystis aeruginosa NIES-2549, a Bloom-Forming Cyanobacterium from Lake Kasumigaura, Japan.</title>
        <authorList>
            <person name="Yamaguchi H."/>
            <person name="Suzuki S."/>
            <person name="Tanabe Y."/>
            <person name="Osana Y."/>
            <person name="Shimura Y."/>
            <person name="Ishida K."/>
            <person name="Kawachi M."/>
        </authorList>
    </citation>
    <scope>NUCLEOTIDE SEQUENCE [LARGE SCALE GENOMIC DNA]</scope>
    <source>
        <strain evidence="2 3">NIES-2549</strain>
    </source>
</reference>
<evidence type="ECO:0000259" key="1">
    <source>
        <dbReference type="Pfam" id="PF03235"/>
    </source>
</evidence>
<evidence type="ECO:0000313" key="3">
    <source>
        <dbReference type="Proteomes" id="UP000034103"/>
    </source>
</evidence>